<dbReference type="Proteomes" id="UP000014540">
    <property type="component" value="Unassembled WGS sequence"/>
</dbReference>
<accession>S3VES6</accession>
<dbReference type="STRING" id="1193011.LEP1GSC058_1665"/>
<dbReference type="Pfam" id="PF08327">
    <property type="entry name" value="AHSA1"/>
    <property type="match status" value="1"/>
</dbReference>
<dbReference type="SUPFAM" id="SSF55961">
    <property type="entry name" value="Bet v1-like"/>
    <property type="match status" value="1"/>
</dbReference>
<sequence>MKKSEKTLEFNFERTIPAPTGEVFDAWLNPKIPGNPWNIAEKFVLDPKVDGLFYWTLTGTSHYGRFIEIERPARIQHTWISPNTLGQESIVTVTFKKQGEETLMTLVHSDLPDDDKARSHEKGWNYFFGIFIEQFGEASRIRK</sequence>
<dbReference type="OrthoDB" id="9786557at2"/>
<dbReference type="CDD" id="cd07814">
    <property type="entry name" value="SRPBCC_CalC_Aha1-like"/>
    <property type="match status" value="1"/>
</dbReference>
<comment type="caution">
    <text evidence="3">The sequence shown here is derived from an EMBL/GenBank/DDBJ whole genome shotgun (WGS) entry which is preliminary data.</text>
</comment>
<evidence type="ECO:0000259" key="2">
    <source>
        <dbReference type="Pfam" id="PF08327"/>
    </source>
</evidence>
<gene>
    <name evidence="3" type="ORF">LEP1GSC058_1665</name>
</gene>
<proteinExistence type="inferred from homology"/>
<dbReference type="EMBL" id="AKWZ02000006">
    <property type="protein sequence ID" value="EPG74985.1"/>
    <property type="molecule type" value="Genomic_DNA"/>
</dbReference>
<dbReference type="InterPro" id="IPR023393">
    <property type="entry name" value="START-like_dom_sf"/>
</dbReference>
<protein>
    <recommendedName>
        <fullName evidence="2">Activator of Hsp90 ATPase homologue 1/2-like C-terminal domain-containing protein</fullName>
    </recommendedName>
</protein>
<organism evidence="3 4">
    <name type="scientific">Leptospira fainei serovar Hurstbridge str. BUT 6</name>
    <dbReference type="NCBI Taxonomy" id="1193011"/>
    <lineage>
        <taxon>Bacteria</taxon>
        <taxon>Pseudomonadati</taxon>
        <taxon>Spirochaetota</taxon>
        <taxon>Spirochaetia</taxon>
        <taxon>Leptospirales</taxon>
        <taxon>Leptospiraceae</taxon>
        <taxon>Leptospira</taxon>
    </lineage>
</organism>
<dbReference type="AlphaFoldDB" id="S3VES6"/>
<name>S3VES6_9LEPT</name>
<dbReference type="Gene3D" id="3.30.530.20">
    <property type="match status" value="1"/>
</dbReference>
<evidence type="ECO:0000313" key="3">
    <source>
        <dbReference type="EMBL" id="EPG74985.1"/>
    </source>
</evidence>
<dbReference type="InterPro" id="IPR013538">
    <property type="entry name" value="ASHA1/2-like_C"/>
</dbReference>
<dbReference type="RefSeq" id="WP_016549058.1">
    <property type="nucleotide sequence ID" value="NZ_AKWZ02000006.1"/>
</dbReference>
<reference evidence="3" key="1">
    <citation type="submission" date="2013-04" db="EMBL/GenBank/DDBJ databases">
        <authorList>
            <person name="Harkins D.M."/>
            <person name="Durkin A.S."/>
            <person name="Selengut J.D."/>
            <person name="Sanka R."/>
            <person name="DePew J."/>
            <person name="Purushe J."/>
            <person name="Ahmed A."/>
            <person name="van der Linden H."/>
            <person name="Goris M.G.A."/>
            <person name="Hartskeerl R.A."/>
            <person name="Vinetz J.M."/>
            <person name="Sutton G.G."/>
            <person name="Nelson W.C."/>
            <person name="Fouts D.E."/>
        </authorList>
    </citation>
    <scope>NUCLEOTIDE SEQUENCE [LARGE SCALE GENOMIC DNA]</scope>
    <source>
        <strain evidence="3">BUT 6</strain>
    </source>
</reference>
<comment type="similarity">
    <text evidence="1">Belongs to the AHA1 family.</text>
</comment>
<feature type="domain" description="Activator of Hsp90 ATPase homologue 1/2-like C-terminal" evidence="2">
    <location>
        <begin position="18"/>
        <end position="128"/>
    </location>
</feature>
<keyword evidence="4" id="KW-1185">Reference proteome</keyword>
<evidence type="ECO:0000256" key="1">
    <source>
        <dbReference type="ARBA" id="ARBA00006817"/>
    </source>
</evidence>
<evidence type="ECO:0000313" key="4">
    <source>
        <dbReference type="Proteomes" id="UP000014540"/>
    </source>
</evidence>